<evidence type="ECO:0000256" key="1">
    <source>
        <dbReference type="ARBA" id="ARBA00003365"/>
    </source>
</evidence>
<evidence type="ECO:0000256" key="10">
    <source>
        <dbReference type="RuleBase" id="RU003662"/>
    </source>
</evidence>
<dbReference type="InterPro" id="IPR013785">
    <property type="entry name" value="Aldolase_TIM"/>
</dbReference>
<dbReference type="EMBL" id="LT594522">
    <property type="protein sequence ID" value="SBT81900.1"/>
    <property type="molecule type" value="Genomic_DNA"/>
</dbReference>
<gene>
    <name evidence="9 11" type="primary">trpA</name>
    <name evidence="11" type="ORF">TRABTM_A_00160</name>
</gene>
<dbReference type="GO" id="GO:0004834">
    <property type="term" value="F:tryptophan synthase activity"/>
    <property type="evidence" value="ECO:0007669"/>
    <property type="project" value="UniProtKB-UniRule"/>
</dbReference>
<evidence type="ECO:0000256" key="2">
    <source>
        <dbReference type="ARBA" id="ARBA00004733"/>
    </source>
</evidence>
<dbReference type="FunFam" id="3.20.20.70:FF:000037">
    <property type="entry name" value="Tryptophan synthase alpha chain"/>
    <property type="match status" value="1"/>
</dbReference>
<comment type="subunit">
    <text evidence="3 9">Tetramer of two alpha and two beta chains.</text>
</comment>
<evidence type="ECO:0000256" key="8">
    <source>
        <dbReference type="ARBA" id="ARBA00049047"/>
    </source>
</evidence>
<dbReference type="InterPro" id="IPR018204">
    <property type="entry name" value="Trp_synthase_alpha_AS"/>
</dbReference>
<dbReference type="InterPro" id="IPR011060">
    <property type="entry name" value="RibuloseP-bd_barrel"/>
</dbReference>
<sequence length="273" mass="30300">MERYKKLFSKLINSNEGAFVPFVILGDPNPIISLQIIDTIINAGADALELGIPFSDPLADGPTIQKANLRAFNSGVTFDSCFEMLTTIRKKYISIPIGLLIYANLVYNKGLDFFYYLCNKVGIDSVLVADVPLLESLSFRNSARRYNISPIFICPPNADLLLLQEITLYSKAYIYLLSRPGVTGIENKGNILLTNLVNKLKKYNAAPILQGFGISEPEQVRIALHNGISGVISGSAIISIIEYNLNNTSLIFKKIFKFIFEMKAATYLKKLSL</sequence>
<dbReference type="PANTHER" id="PTHR43406">
    <property type="entry name" value="TRYPTOPHAN SYNTHASE, ALPHA CHAIN"/>
    <property type="match status" value="1"/>
</dbReference>
<dbReference type="CDD" id="cd04724">
    <property type="entry name" value="Tryptophan_synthase_alpha"/>
    <property type="match status" value="1"/>
</dbReference>
<comment type="similarity">
    <text evidence="9 10">Belongs to the TrpA family.</text>
</comment>
<comment type="function">
    <text evidence="1 9">The alpha subunit is responsible for the aldol cleavage of indoleglycerol phosphate to indole and glyceraldehyde 3-phosphate.</text>
</comment>
<evidence type="ECO:0000256" key="3">
    <source>
        <dbReference type="ARBA" id="ARBA00011270"/>
    </source>
</evidence>
<evidence type="ECO:0000256" key="7">
    <source>
        <dbReference type="ARBA" id="ARBA00023239"/>
    </source>
</evidence>
<dbReference type="RefSeq" id="WP_083172232.1">
    <property type="nucleotide sequence ID" value="NZ_LT594522.1"/>
</dbReference>
<keyword evidence="5 9" id="KW-0822">Tryptophan biosynthesis</keyword>
<keyword evidence="12" id="KW-1185">Reference proteome</keyword>
<dbReference type="NCBIfam" id="TIGR00262">
    <property type="entry name" value="trpA"/>
    <property type="match status" value="1"/>
</dbReference>
<comment type="catalytic activity">
    <reaction evidence="8 9">
        <text>(1S,2R)-1-C-(indol-3-yl)glycerol 3-phosphate + L-serine = D-glyceraldehyde 3-phosphate + L-tryptophan + H2O</text>
        <dbReference type="Rhea" id="RHEA:10532"/>
        <dbReference type="ChEBI" id="CHEBI:15377"/>
        <dbReference type="ChEBI" id="CHEBI:33384"/>
        <dbReference type="ChEBI" id="CHEBI:57912"/>
        <dbReference type="ChEBI" id="CHEBI:58866"/>
        <dbReference type="ChEBI" id="CHEBI:59776"/>
        <dbReference type="EC" id="4.2.1.20"/>
    </reaction>
</comment>
<dbReference type="PANTHER" id="PTHR43406:SF1">
    <property type="entry name" value="TRYPTOPHAN SYNTHASE ALPHA CHAIN, CHLOROPLASTIC"/>
    <property type="match status" value="1"/>
</dbReference>
<comment type="pathway">
    <text evidence="2 9">Amino-acid biosynthesis; L-tryptophan biosynthesis; L-tryptophan from chorismate: step 5/5.</text>
</comment>
<evidence type="ECO:0000256" key="4">
    <source>
        <dbReference type="ARBA" id="ARBA00022605"/>
    </source>
</evidence>
<proteinExistence type="inferred from homology"/>
<evidence type="ECO:0000256" key="6">
    <source>
        <dbReference type="ARBA" id="ARBA00023141"/>
    </source>
</evidence>
<dbReference type="OrthoDB" id="9804578at2"/>
<evidence type="ECO:0000313" key="11">
    <source>
        <dbReference type="EMBL" id="SBT81900.1"/>
    </source>
</evidence>
<keyword evidence="7 9" id="KW-0456">Lyase</keyword>
<dbReference type="HAMAP" id="MF_00131">
    <property type="entry name" value="Trp_synth_alpha"/>
    <property type="match status" value="1"/>
</dbReference>
<dbReference type="Gene3D" id="3.20.20.70">
    <property type="entry name" value="Aldolase class I"/>
    <property type="match status" value="1"/>
</dbReference>
<evidence type="ECO:0000256" key="5">
    <source>
        <dbReference type="ARBA" id="ARBA00022822"/>
    </source>
</evidence>
<name>A0A1C3L3N4_9ENTR</name>
<feature type="active site" description="Proton acceptor" evidence="9">
    <location>
        <position position="49"/>
    </location>
</feature>
<accession>A0A1C3L3N4</accession>
<dbReference type="Pfam" id="PF00290">
    <property type="entry name" value="Trp_syntA"/>
    <property type="match status" value="1"/>
</dbReference>
<dbReference type="KEGG" id="senm:TRABTM_A_00160"/>
<keyword evidence="6 9" id="KW-0057">Aromatic amino acid biosynthesis</keyword>
<organism evidence="11 12">
    <name type="scientific">secondary endosymbiont of Trabutina mannipara</name>
    <dbReference type="NCBI Taxonomy" id="1835721"/>
    <lineage>
        <taxon>Bacteria</taxon>
        <taxon>Pseudomonadati</taxon>
        <taxon>Pseudomonadota</taxon>
        <taxon>Gammaproteobacteria</taxon>
        <taxon>Enterobacterales</taxon>
        <taxon>Enterobacteriaceae</taxon>
    </lineage>
</organism>
<dbReference type="STRING" id="1835721.TRABTM_A_00160"/>
<reference evidence="12" key="1">
    <citation type="submission" date="2016-06" db="EMBL/GenBank/DDBJ databases">
        <authorList>
            <person name="Szabo Gitta"/>
        </authorList>
    </citation>
    <scope>NUCLEOTIDE SEQUENCE [LARGE SCALE GENOMIC DNA]</scope>
</reference>
<evidence type="ECO:0000313" key="12">
    <source>
        <dbReference type="Proteomes" id="UP000092809"/>
    </source>
</evidence>
<keyword evidence="4 9" id="KW-0028">Amino-acid biosynthesis</keyword>
<dbReference type="PROSITE" id="PS00167">
    <property type="entry name" value="TRP_SYNTHASE_ALPHA"/>
    <property type="match status" value="1"/>
</dbReference>
<evidence type="ECO:0000256" key="9">
    <source>
        <dbReference type="HAMAP-Rule" id="MF_00131"/>
    </source>
</evidence>
<protein>
    <recommendedName>
        <fullName evidence="9">Tryptophan synthase alpha chain</fullName>
        <ecNumber evidence="9">4.2.1.20</ecNumber>
    </recommendedName>
</protein>
<dbReference type="PATRIC" id="fig|1835721.3.peg.15"/>
<dbReference type="InterPro" id="IPR002028">
    <property type="entry name" value="Trp_synthase_suA"/>
</dbReference>
<dbReference type="GO" id="GO:0005829">
    <property type="term" value="C:cytosol"/>
    <property type="evidence" value="ECO:0007669"/>
    <property type="project" value="TreeGrafter"/>
</dbReference>
<dbReference type="AlphaFoldDB" id="A0A1C3L3N4"/>
<dbReference type="SUPFAM" id="SSF51366">
    <property type="entry name" value="Ribulose-phoshate binding barrel"/>
    <property type="match status" value="1"/>
</dbReference>
<feature type="active site" description="Proton acceptor" evidence="9">
    <location>
        <position position="60"/>
    </location>
</feature>
<dbReference type="UniPathway" id="UPA00035">
    <property type="reaction ID" value="UER00044"/>
</dbReference>
<dbReference type="EC" id="4.2.1.20" evidence="9"/>
<dbReference type="Proteomes" id="UP000092809">
    <property type="component" value="Chromosome I"/>
</dbReference>